<accession>A0A7L3QSB3</accession>
<feature type="domain" description="3-beta hydroxysteroid dehydrogenase/isomerase" evidence="1">
    <location>
        <begin position="2"/>
        <end position="90"/>
    </location>
</feature>
<dbReference type="Proteomes" id="UP000524451">
    <property type="component" value="Unassembled WGS sequence"/>
</dbReference>
<dbReference type="InterPro" id="IPR036291">
    <property type="entry name" value="NAD(P)-bd_dom_sf"/>
</dbReference>
<comment type="caution">
    <text evidence="2">The sequence shown here is derived from an EMBL/GenBank/DDBJ whole genome shotgun (WGS) entry which is preliminary data.</text>
</comment>
<evidence type="ECO:0000313" key="2">
    <source>
        <dbReference type="EMBL" id="NXV06225.1"/>
    </source>
</evidence>
<reference evidence="2 3" key="1">
    <citation type="submission" date="2019-09" db="EMBL/GenBank/DDBJ databases">
        <title>Bird 10,000 Genomes (B10K) Project - Family phase.</title>
        <authorList>
            <person name="Zhang G."/>
        </authorList>
    </citation>
    <scope>NUCLEOTIDE SEQUENCE [LARGE SCALE GENOMIC DNA]</scope>
    <source>
        <strain evidence="2">OUT-0056</strain>
        <tissue evidence="2">Blood</tissue>
    </source>
</reference>
<dbReference type="Gene3D" id="3.40.50.720">
    <property type="entry name" value="NAD(P)-binding Rossmann-like Domain"/>
    <property type="match status" value="1"/>
</dbReference>
<feature type="non-terminal residue" evidence="2">
    <location>
        <position position="1"/>
    </location>
</feature>
<dbReference type="SUPFAM" id="SSF51735">
    <property type="entry name" value="NAD(P)-binding Rossmann-fold domains"/>
    <property type="match status" value="1"/>
</dbReference>
<name>A0A7L3QSB3_9SYLV</name>
<gene>
    <name evidence="2" type="primary">Hsd3b7_0</name>
    <name evidence="2" type="ORF">CETCET_R15516</name>
</gene>
<evidence type="ECO:0000313" key="3">
    <source>
        <dbReference type="Proteomes" id="UP000524451"/>
    </source>
</evidence>
<dbReference type="EMBL" id="VZUI01059520">
    <property type="protein sequence ID" value="NXV06225.1"/>
    <property type="molecule type" value="Genomic_DNA"/>
</dbReference>
<dbReference type="Pfam" id="PF01073">
    <property type="entry name" value="3Beta_HSD"/>
    <property type="match status" value="1"/>
</dbReference>
<dbReference type="GO" id="GO:0006694">
    <property type="term" value="P:steroid biosynthetic process"/>
    <property type="evidence" value="ECO:0007669"/>
    <property type="project" value="InterPro"/>
</dbReference>
<organism evidence="2 3">
    <name type="scientific">Cettia cetti</name>
    <dbReference type="NCBI Taxonomy" id="68486"/>
    <lineage>
        <taxon>Eukaryota</taxon>
        <taxon>Metazoa</taxon>
        <taxon>Chordata</taxon>
        <taxon>Craniata</taxon>
        <taxon>Vertebrata</taxon>
        <taxon>Euteleostomi</taxon>
        <taxon>Archelosauria</taxon>
        <taxon>Archosauria</taxon>
        <taxon>Dinosauria</taxon>
        <taxon>Saurischia</taxon>
        <taxon>Theropoda</taxon>
        <taxon>Coelurosauria</taxon>
        <taxon>Aves</taxon>
        <taxon>Neognathae</taxon>
        <taxon>Neoaves</taxon>
        <taxon>Telluraves</taxon>
        <taxon>Australaves</taxon>
        <taxon>Passeriformes</taxon>
        <taxon>Sylvioidea</taxon>
        <taxon>Sylviidae</taxon>
        <taxon>Acrocephalinae</taxon>
        <taxon>Cettia</taxon>
    </lineage>
</organism>
<keyword evidence="3" id="KW-1185">Reference proteome</keyword>
<feature type="non-terminal residue" evidence="2">
    <location>
        <position position="120"/>
    </location>
</feature>
<sequence>LRGDEDSPYPTRHSEPYPLSKAQAERLVLEANGSAVAGGGRLVTLSLRPTGIFGERHPLLELFYRRGRGLGGVVPRTLPQNAEHGRVYAGEGEGTPGTHLGTAGDTWGHLGHTWGQVGET</sequence>
<dbReference type="InterPro" id="IPR002225">
    <property type="entry name" value="3Beta_OHSteriod_DH/Estase"/>
</dbReference>
<proteinExistence type="predicted"/>
<dbReference type="AlphaFoldDB" id="A0A7L3QSB3"/>
<evidence type="ECO:0000259" key="1">
    <source>
        <dbReference type="Pfam" id="PF01073"/>
    </source>
</evidence>
<protein>
    <submittedName>
        <fullName evidence="2">3BHS7 dehydrogenase</fullName>
    </submittedName>
</protein>
<dbReference type="GO" id="GO:0016616">
    <property type="term" value="F:oxidoreductase activity, acting on the CH-OH group of donors, NAD or NADP as acceptor"/>
    <property type="evidence" value="ECO:0007669"/>
    <property type="project" value="InterPro"/>
</dbReference>